<dbReference type="Proteomes" id="UP001469365">
    <property type="component" value="Unassembled WGS sequence"/>
</dbReference>
<name>A0ABU9DM23_9BACL</name>
<proteinExistence type="predicted"/>
<organism evidence="1 2">
    <name type="scientific">Paenibacillus filicis</name>
    <dbReference type="NCBI Taxonomy" id="669464"/>
    <lineage>
        <taxon>Bacteria</taxon>
        <taxon>Bacillati</taxon>
        <taxon>Bacillota</taxon>
        <taxon>Bacilli</taxon>
        <taxon>Bacillales</taxon>
        <taxon>Paenibacillaceae</taxon>
        <taxon>Paenibacillus</taxon>
    </lineage>
</organism>
<protein>
    <recommendedName>
        <fullName evidence="3">RHS repeat-associated core domain-containing protein</fullName>
    </recommendedName>
</protein>
<gene>
    <name evidence="1" type="ORF">WMW72_18560</name>
</gene>
<comment type="caution">
    <text evidence="1">The sequence shown here is derived from an EMBL/GenBank/DDBJ whole genome shotgun (WGS) entry which is preliminary data.</text>
</comment>
<keyword evidence="2" id="KW-1185">Reference proteome</keyword>
<evidence type="ECO:0000313" key="2">
    <source>
        <dbReference type="Proteomes" id="UP001469365"/>
    </source>
</evidence>
<sequence length="242" mass="27339">MNLYTYVTNNPLKWIDPTGHWCTSADGKYAHSGACDDPANNSRYEDDILHDGASEIWNGKNVDTYYYPYQDRLARWAAGDSLAYNTASQSQQRQMYHDIYQSTMSSGASEFGSGFMLGLEMLVNPGSKITKTISFANKLKKASKAAFDMFENFEEHYMKHVKKQKEFGNISEQEYLEGAFNLARTASDGKNIFFKVLENGRAATFNKRTNELVITHGGGDYIGTYMKPDYGMSGVLFFLNLK</sequence>
<dbReference type="EMBL" id="JBBPCC010000012">
    <property type="protein sequence ID" value="MEK8129909.1"/>
    <property type="molecule type" value="Genomic_DNA"/>
</dbReference>
<reference evidence="1 2" key="1">
    <citation type="submission" date="2024-04" db="EMBL/GenBank/DDBJ databases">
        <title>draft genome sequnece of Paenibacillus filicis.</title>
        <authorList>
            <person name="Kim D.-U."/>
        </authorList>
    </citation>
    <scope>NUCLEOTIDE SEQUENCE [LARGE SCALE GENOMIC DNA]</scope>
    <source>
        <strain evidence="1 2">KACC14197</strain>
    </source>
</reference>
<evidence type="ECO:0000313" key="1">
    <source>
        <dbReference type="EMBL" id="MEK8129909.1"/>
    </source>
</evidence>
<evidence type="ECO:0008006" key="3">
    <source>
        <dbReference type="Google" id="ProtNLM"/>
    </source>
</evidence>
<accession>A0ABU9DM23</accession>